<evidence type="ECO:0000259" key="1">
    <source>
        <dbReference type="Pfam" id="PF04435"/>
    </source>
</evidence>
<dbReference type="Proteomes" id="UP000008068">
    <property type="component" value="Unassembled WGS sequence"/>
</dbReference>
<dbReference type="InParanoid" id="G0PDV4"/>
<protein>
    <recommendedName>
        <fullName evidence="1">SPK domain-containing protein</fullName>
    </recommendedName>
</protein>
<dbReference type="InterPro" id="IPR006570">
    <property type="entry name" value="SPK_dom"/>
</dbReference>
<evidence type="ECO:0000313" key="3">
    <source>
        <dbReference type="Proteomes" id="UP000008068"/>
    </source>
</evidence>
<evidence type="ECO:0000313" key="2">
    <source>
        <dbReference type="EMBL" id="EGT52429.1"/>
    </source>
</evidence>
<organism evidence="3">
    <name type="scientific">Caenorhabditis brenneri</name>
    <name type="common">Nematode worm</name>
    <dbReference type="NCBI Taxonomy" id="135651"/>
    <lineage>
        <taxon>Eukaryota</taxon>
        <taxon>Metazoa</taxon>
        <taxon>Ecdysozoa</taxon>
        <taxon>Nematoda</taxon>
        <taxon>Chromadorea</taxon>
        <taxon>Rhabditida</taxon>
        <taxon>Rhabditina</taxon>
        <taxon>Rhabditomorpha</taxon>
        <taxon>Rhabditoidea</taxon>
        <taxon>Rhabditidae</taxon>
        <taxon>Peloderinae</taxon>
        <taxon>Caenorhabditis</taxon>
    </lineage>
</organism>
<name>G0PDV4_CAEBE</name>
<dbReference type="HOGENOM" id="CLU_2442808_0_0_1"/>
<sequence>MKHSQRRLLEMFKKGRNMRHFTRMENNFNKHVVPLIICHDSTWDEKAHMFYVTATTVLGTELKGKFEMAGTLELDGNSRIAKFDSANFTL</sequence>
<proteinExistence type="predicted"/>
<keyword evidence="3" id="KW-1185">Reference proteome</keyword>
<accession>G0PDV4</accession>
<dbReference type="AlphaFoldDB" id="G0PDV4"/>
<dbReference type="EMBL" id="GL380293">
    <property type="protein sequence ID" value="EGT52429.1"/>
    <property type="molecule type" value="Genomic_DNA"/>
</dbReference>
<gene>
    <name evidence="2" type="ORF">CAEBREN_02735</name>
</gene>
<dbReference type="Pfam" id="PF04435">
    <property type="entry name" value="SPK"/>
    <property type="match status" value="1"/>
</dbReference>
<feature type="domain" description="SPK" evidence="1">
    <location>
        <begin position="5"/>
        <end position="89"/>
    </location>
</feature>
<reference evidence="3" key="1">
    <citation type="submission" date="2011-07" db="EMBL/GenBank/DDBJ databases">
        <authorList>
            <consortium name="Caenorhabditis brenneri Sequencing and Analysis Consortium"/>
            <person name="Wilson R.K."/>
        </authorList>
    </citation>
    <scope>NUCLEOTIDE SEQUENCE [LARGE SCALE GENOMIC DNA]</scope>
    <source>
        <strain evidence="3">PB2801</strain>
    </source>
</reference>